<dbReference type="EMBL" id="CP003156">
    <property type="protein sequence ID" value="AEV31246.1"/>
    <property type="molecule type" value="Genomic_DNA"/>
</dbReference>
<organism evidence="5 6">
    <name type="scientific">Owenweeksia hongkongensis (strain DSM 17368 / CIP 108786 / JCM 12287 / NRRL B-23963 / UST20020801)</name>
    <dbReference type="NCBI Taxonomy" id="926562"/>
    <lineage>
        <taxon>Bacteria</taxon>
        <taxon>Pseudomonadati</taxon>
        <taxon>Bacteroidota</taxon>
        <taxon>Flavobacteriia</taxon>
        <taxon>Flavobacteriales</taxon>
        <taxon>Owenweeksiaceae</taxon>
        <taxon>Owenweeksia</taxon>
    </lineage>
</organism>
<dbReference type="InterPro" id="IPR003439">
    <property type="entry name" value="ABC_transporter-like_ATP-bd"/>
</dbReference>
<dbReference type="SMART" id="SM00382">
    <property type="entry name" value="AAA"/>
    <property type="match status" value="1"/>
</dbReference>
<dbReference type="STRING" id="926562.Oweho_0224"/>
<evidence type="ECO:0000256" key="1">
    <source>
        <dbReference type="ARBA" id="ARBA00022448"/>
    </source>
</evidence>
<dbReference type="InterPro" id="IPR050093">
    <property type="entry name" value="ABC_SmlMolc_Importer"/>
</dbReference>
<evidence type="ECO:0000256" key="2">
    <source>
        <dbReference type="ARBA" id="ARBA00022741"/>
    </source>
</evidence>
<keyword evidence="3" id="KW-0067">ATP-binding</keyword>
<dbReference type="Proteomes" id="UP000005631">
    <property type="component" value="Chromosome"/>
</dbReference>
<evidence type="ECO:0000259" key="4">
    <source>
        <dbReference type="PROSITE" id="PS50893"/>
    </source>
</evidence>
<dbReference type="PANTHER" id="PTHR42781">
    <property type="entry name" value="SPERMIDINE/PUTRESCINE IMPORT ATP-BINDING PROTEIN POTA"/>
    <property type="match status" value="1"/>
</dbReference>
<dbReference type="Pfam" id="PF00005">
    <property type="entry name" value="ABC_tran"/>
    <property type="match status" value="1"/>
</dbReference>
<feature type="domain" description="ABC transporter" evidence="4">
    <location>
        <begin position="4"/>
        <end position="240"/>
    </location>
</feature>
<dbReference type="KEGG" id="oho:Oweho_0224"/>
<dbReference type="OrthoDB" id="9802264at2"/>
<proteinExistence type="predicted"/>
<dbReference type="SUPFAM" id="SSF52540">
    <property type="entry name" value="P-loop containing nucleoside triphosphate hydrolases"/>
    <property type="match status" value="1"/>
</dbReference>
<keyword evidence="2" id="KW-0547">Nucleotide-binding</keyword>
<dbReference type="HOGENOM" id="CLU_000604_1_1_10"/>
<dbReference type="RefSeq" id="WP_014200607.1">
    <property type="nucleotide sequence ID" value="NC_016599.1"/>
</dbReference>
<accession>G8R7D5</accession>
<name>G8R7D5_OWEHD</name>
<gene>
    <name evidence="5" type="ordered locus">Oweho_0224</name>
</gene>
<protein>
    <submittedName>
        <fullName evidence="5">ABC-type spermidine/putrescine transport system, ATPase component</fullName>
    </submittedName>
</protein>
<evidence type="ECO:0000313" key="6">
    <source>
        <dbReference type="Proteomes" id="UP000005631"/>
    </source>
</evidence>
<dbReference type="PANTHER" id="PTHR42781:SF9">
    <property type="entry name" value="AMINO ACID ABC TRANSPORTER, ATP-BINDING PROTEIN-RELATED"/>
    <property type="match status" value="1"/>
</dbReference>
<evidence type="ECO:0000256" key="3">
    <source>
        <dbReference type="ARBA" id="ARBA00022840"/>
    </source>
</evidence>
<dbReference type="InterPro" id="IPR027417">
    <property type="entry name" value="P-loop_NTPase"/>
</dbReference>
<evidence type="ECO:0000313" key="5">
    <source>
        <dbReference type="EMBL" id="AEV31246.1"/>
    </source>
</evidence>
<dbReference type="GO" id="GO:0005524">
    <property type="term" value="F:ATP binding"/>
    <property type="evidence" value="ECO:0007669"/>
    <property type="project" value="UniProtKB-KW"/>
</dbReference>
<dbReference type="AlphaFoldDB" id="G8R7D5"/>
<dbReference type="InterPro" id="IPR003593">
    <property type="entry name" value="AAA+_ATPase"/>
</dbReference>
<keyword evidence="1" id="KW-0813">Transport</keyword>
<reference evidence="5 6" key="1">
    <citation type="journal article" date="2012" name="Stand. Genomic Sci.">
        <title>Genome sequence of the orange-pigmented seawater bacterium Owenweeksia hongkongensis type strain (UST20020801(T)).</title>
        <authorList>
            <person name="Riedel T."/>
            <person name="Held B."/>
            <person name="Nolan M."/>
            <person name="Lucas S."/>
            <person name="Lapidus A."/>
            <person name="Tice H."/>
            <person name="Del Rio T.G."/>
            <person name="Cheng J.F."/>
            <person name="Han C."/>
            <person name="Tapia R."/>
            <person name="Goodwin L.A."/>
            <person name="Pitluck S."/>
            <person name="Liolios K."/>
            <person name="Mavromatis K."/>
            <person name="Pagani I."/>
            <person name="Ivanova N."/>
            <person name="Mikhailova N."/>
            <person name="Pati A."/>
            <person name="Chen A."/>
            <person name="Palaniappan K."/>
            <person name="Rohde M."/>
            <person name="Tindall B.J."/>
            <person name="Detter J.C."/>
            <person name="Goker M."/>
            <person name="Woyke T."/>
            <person name="Bristow J."/>
            <person name="Eisen J.A."/>
            <person name="Markowitz V."/>
            <person name="Hugenholtz P."/>
            <person name="Klenk H.P."/>
            <person name="Kyrpides N.C."/>
        </authorList>
    </citation>
    <scope>NUCLEOTIDE SEQUENCE</scope>
    <source>
        <strain evidence="6">DSM 17368 / JCM 12287 / NRRL B-23963</strain>
    </source>
</reference>
<dbReference type="GO" id="GO:0016887">
    <property type="term" value="F:ATP hydrolysis activity"/>
    <property type="evidence" value="ECO:0007669"/>
    <property type="project" value="InterPro"/>
</dbReference>
<sequence length="324" mass="35773">MQTIKTDSLLKAKGINFSYGQKSVLTNIRFTLKAGEVVGIAGESGSGKTTLLKVLSAKLVPQSGEVFFKNENIYAGNEQLLRGHDSIKIVDQDFDLMPYITVDENIIRNSLSLSESGRKRLLKQMKSHLNLKDVGSNKAVNTSGGQKQRIALATAVATKPDVLLLDEPFANLDYSLKVQAIRLLKSEWRAKAMVVVAHEPADLLSLCDRLVIMKKGKIVQQGKSKEVYQNPKNRYVAELLGPINVLNSELVKALKTEKKLVRPHELSFAETGISVEITNLHYCGGFTEVEVYSSEYGQTLITHYFGKGDLEEGQKVKLTYSGGN</sequence>
<dbReference type="PROSITE" id="PS50893">
    <property type="entry name" value="ABC_TRANSPORTER_2"/>
    <property type="match status" value="1"/>
</dbReference>
<dbReference type="Gene3D" id="3.40.50.300">
    <property type="entry name" value="P-loop containing nucleotide triphosphate hydrolases"/>
    <property type="match status" value="1"/>
</dbReference>
<keyword evidence="6" id="KW-1185">Reference proteome</keyword>
<dbReference type="eggNOG" id="COG3842">
    <property type="taxonomic scope" value="Bacteria"/>
</dbReference>